<dbReference type="EMBL" id="AWQX01000020">
    <property type="protein sequence ID" value="EST36128.1"/>
    <property type="molecule type" value="Genomic_DNA"/>
</dbReference>
<dbReference type="FunFam" id="3.30.565.10:FF:000028">
    <property type="entry name" value="PAS sensor protein"/>
    <property type="match status" value="1"/>
</dbReference>
<dbReference type="InterPro" id="IPR036457">
    <property type="entry name" value="PPM-type-like_dom_sf"/>
</dbReference>
<feature type="domain" description="PPM-type phosphatase" evidence="3">
    <location>
        <begin position="471"/>
        <end position="698"/>
    </location>
</feature>
<dbReference type="Gene3D" id="3.60.40.10">
    <property type="entry name" value="PPM-type phosphatase domain"/>
    <property type="match status" value="1"/>
</dbReference>
<dbReference type="InterPro" id="IPR029016">
    <property type="entry name" value="GAF-like_dom_sf"/>
</dbReference>
<feature type="domain" description="GAF" evidence="2">
    <location>
        <begin position="281"/>
        <end position="453"/>
    </location>
</feature>
<dbReference type="InterPro" id="IPR003018">
    <property type="entry name" value="GAF"/>
</dbReference>
<dbReference type="Pfam" id="PF13581">
    <property type="entry name" value="HATPase_c_2"/>
    <property type="match status" value="1"/>
</dbReference>
<dbReference type="RefSeq" id="WP_023544669.1">
    <property type="nucleotide sequence ID" value="NZ_CM002285.1"/>
</dbReference>
<dbReference type="InterPro" id="IPR006439">
    <property type="entry name" value="HAD-SF_hydro_IA"/>
</dbReference>
<protein>
    <submittedName>
        <fullName evidence="4">Uncharacterized protein</fullName>
    </submittedName>
</protein>
<dbReference type="InterPro" id="IPR001932">
    <property type="entry name" value="PPM-type_phosphatase-like_dom"/>
</dbReference>
<dbReference type="SUPFAM" id="SSF55781">
    <property type="entry name" value="GAF domain-like"/>
    <property type="match status" value="1"/>
</dbReference>
<dbReference type="SUPFAM" id="SSF81606">
    <property type="entry name" value="PP2C-like"/>
    <property type="match status" value="1"/>
</dbReference>
<evidence type="ECO:0000259" key="3">
    <source>
        <dbReference type="SMART" id="SM00331"/>
    </source>
</evidence>
<dbReference type="Gene3D" id="3.40.50.1000">
    <property type="entry name" value="HAD superfamily/HAD-like"/>
    <property type="match status" value="1"/>
</dbReference>
<proteinExistence type="predicted"/>
<dbReference type="SUPFAM" id="SSF56784">
    <property type="entry name" value="HAD-like"/>
    <property type="match status" value="1"/>
</dbReference>
<dbReference type="FunFam" id="3.30.450.40:FF:000035">
    <property type="entry name" value="PAS sensor protein"/>
    <property type="match status" value="1"/>
</dbReference>
<organism evidence="4 5">
    <name type="scientific">Streptomyces roseochromogenus subsp. oscitans DS 12.976</name>
    <dbReference type="NCBI Taxonomy" id="1352936"/>
    <lineage>
        <taxon>Bacteria</taxon>
        <taxon>Bacillati</taxon>
        <taxon>Actinomycetota</taxon>
        <taxon>Actinomycetes</taxon>
        <taxon>Kitasatosporales</taxon>
        <taxon>Streptomycetaceae</taxon>
        <taxon>Streptomyces</taxon>
    </lineage>
</organism>
<dbReference type="SFLD" id="SFLDG01129">
    <property type="entry name" value="C1.5:_HAD__Beta-PGM__Phosphata"/>
    <property type="match status" value="1"/>
</dbReference>
<dbReference type="InterPro" id="IPR036412">
    <property type="entry name" value="HAD-like_sf"/>
</dbReference>
<dbReference type="InterPro" id="IPR052016">
    <property type="entry name" value="Bact_Sigma-Reg"/>
</dbReference>
<dbReference type="InterPro" id="IPR036890">
    <property type="entry name" value="HATPase_C_sf"/>
</dbReference>
<comment type="caution">
    <text evidence="4">The sequence shown here is derived from an EMBL/GenBank/DDBJ whole genome shotgun (WGS) entry which is preliminary data.</text>
</comment>
<evidence type="ECO:0000259" key="2">
    <source>
        <dbReference type="SMART" id="SM00065"/>
    </source>
</evidence>
<evidence type="ECO:0000256" key="1">
    <source>
        <dbReference type="ARBA" id="ARBA00022801"/>
    </source>
</evidence>
<dbReference type="PATRIC" id="fig|1352936.5.peg.709"/>
<dbReference type="SMART" id="SM00331">
    <property type="entry name" value="PP2C_SIG"/>
    <property type="match status" value="1"/>
</dbReference>
<keyword evidence="1" id="KW-0378">Hydrolase</keyword>
<dbReference type="PANTHER" id="PTHR43156:SF2">
    <property type="entry name" value="STAGE II SPORULATION PROTEIN E"/>
    <property type="match status" value="1"/>
</dbReference>
<evidence type="ECO:0000313" key="4">
    <source>
        <dbReference type="EMBL" id="EST36128.1"/>
    </source>
</evidence>
<gene>
    <name evidence="4" type="ORF">M878_03230</name>
</gene>
<dbReference type="OrthoDB" id="118142at2"/>
<accession>V6KVT5</accession>
<dbReference type="STRING" id="1352936.M878_03230"/>
<dbReference type="GO" id="GO:0016791">
    <property type="term" value="F:phosphatase activity"/>
    <property type="evidence" value="ECO:0007669"/>
    <property type="project" value="TreeGrafter"/>
</dbReference>
<sequence>MTEARHTGRSLSRQERPAERIDAVLFDIGGTIYDDARYVQALHQAVVELAGGVEESEFWGLYEAEREGGSRLLHTAFARRFVPGGDTALLHRHIVQHWEYPVEALYTDVRPTLHALVHQYRLGIVSLSPPRVREALRRDGLEELFDAIVLGGEPFEKPDPRSFLAALKQMGVPPACAAYVGNWLDTDIRPTARLGMRTVWMLRGEAPPAPTRSQLAEPDAVITSLTGLPTALSRLTNSPAPAVTRVRGMSTAAVDITGQYRSRQRLSIVNAASVRIGSTLDVTRTAQELADLATEHFADFVSVDLFESVFHGMEPEFDPATRPVVLRRAAQQSVLDGCPESVVTPGNTDRYPDDSPMGRALATGEPAWHWVEEPDIQRWLAHDASRSHTVRAYGIHSLIVVPLRARGTPLGLAVFLRHRMPEAFDVNDLLLAEEITTRASLAIDNARRYTHERNTAVALQRSMLPRQPPRQSAVQVASRYVPADSKAGIGGDWFDVIPLSGARVALVVGDVVGHGIQASATMGRLRTAVLTLAEIDIPPDELLTQLDDLVLRLDREAGASSREVTEPEDEVAGATCLYAVYDPISRLCTLARAGHPAPAIVYPDGTVDFPDLPIGPPLGLGGLPFESAELVLPEGSLIALFTNGLIETADRDVDIGLMRLRDALANAPSSLKATCDKVLQALLSGNPSDDAALLLARPQTLDASHVATWDLPSDPAVVARARQLAAGQLASWGLDETAFITELVVSELVTNAIRYGQPPVQLRLIKDISLICEVSDASSTSPHMRRARADDEGGRGLLLIAQLTQRWGTRHTTSGKTIWTEQSLPAGH</sequence>
<reference evidence="4 5" key="1">
    <citation type="journal article" date="2014" name="Genome Announc.">
        <title>Draft Genome Sequence of Streptomyces roseochromogenes subsp. oscitans DS 12.976, Producer of the Aminocoumarin Antibiotic Clorobiocin.</title>
        <authorList>
            <person name="Ruckert C."/>
            <person name="Kalinowski J."/>
            <person name="Heide L."/>
            <person name="Apel A.K."/>
        </authorList>
    </citation>
    <scope>NUCLEOTIDE SEQUENCE [LARGE SCALE GENOMIC DNA]</scope>
    <source>
        <strain evidence="4 5">DS 12.976</strain>
    </source>
</reference>
<dbReference type="Gene3D" id="3.30.450.40">
    <property type="match status" value="1"/>
</dbReference>
<dbReference type="Pfam" id="PF07228">
    <property type="entry name" value="SpoIIE"/>
    <property type="match status" value="1"/>
</dbReference>
<dbReference type="PANTHER" id="PTHR43156">
    <property type="entry name" value="STAGE II SPORULATION PROTEIN E-RELATED"/>
    <property type="match status" value="1"/>
</dbReference>
<dbReference type="InterPro" id="IPR003594">
    <property type="entry name" value="HATPase_dom"/>
</dbReference>
<dbReference type="HOGENOM" id="CLU_000445_43_3_11"/>
<dbReference type="Gene3D" id="1.10.150.520">
    <property type="match status" value="1"/>
</dbReference>
<dbReference type="FunFam" id="3.60.40.10:FF:000031">
    <property type="entry name" value="PAS sensor protein"/>
    <property type="match status" value="1"/>
</dbReference>
<dbReference type="Pfam" id="PF01590">
    <property type="entry name" value="GAF"/>
    <property type="match status" value="1"/>
</dbReference>
<dbReference type="Proteomes" id="UP000017984">
    <property type="component" value="Chromosome"/>
</dbReference>
<keyword evidence="5" id="KW-1185">Reference proteome</keyword>
<evidence type="ECO:0000313" key="5">
    <source>
        <dbReference type="Proteomes" id="UP000017984"/>
    </source>
</evidence>
<dbReference type="CDD" id="cd16936">
    <property type="entry name" value="HATPase_RsbW-like"/>
    <property type="match status" value="1"/>
</dbReference>
<dbReference type="Gene3D" id="3.30.565.10">
    <property type="entry name" value="Histidine kinase-like ATPase, C-terminal domain"/>
    <property type="match status" value="1"/>
</dbReference>
<name>V6KVT5_STRRC</name>
<dbReference type="AlphaFoldDB" id="V6KVT5"/>
<dbReference type="SFLD" id="SFLDS00003">
    <property type="entry name" value="Haloacid_Dehalogenase"/>
    <property type="match status" value="1"/>
</dbReference>
<dbReference type="InterPro" id="IPR023214">
    <property type="entry name" value="HAD_sf"/>
</dbReference>
<dbReference type="Pfam" id="PF00702">
    <property type="entry name" value="Hydrolase"/>
    <property type="match status" value="1"/>
</dbReference>
<dbReference type="NCBIfam" id="TIGR01549">
    <property type="entry name" value="HAD-SF-IA-v1"/>
    <property type="match status" value="1"/>
</dbReference>
<dbReference type="SMART" id="SM00065">
    <property type="entry name" value="GAF"/>
    <property type="match status" value="1"/>
</dbReference>